<dbReference type="AlphaFoldDB" id="A0A3N1LHS4"/>
<evidence type="ECO:0000256" key="2">
    <source>
        <dbReference type="SAM" id="SignalP"/>
    </source>
</evidence>
<reference evidence="4 5" key="1">
    <citation type="submission" date="2018-11" db="EMBL/GenBank/DDBJ databases">
        <title>Genomic Encyclopedia of Type Strains, Phase IV (KMG-IV): sequencing the most valuable type-strain genomes for metagenomic binning, comparative biology and taxonomic classification.</title>
        <authorList>
            <person name="Goeker M."/>
        </authorList>
    </citation>
    <scope>NUCLEOTIDE SEQUENCE [LARGE SCALE GENOMIC DNA]</scope>
    <source>
        <strain evidence="4 5">DSM 5900</strain>
    </source>
</reference>
<evidence type="ECO:0000259" key="3">
    <source>
        <dbReference type="Pfam" id="PF01738"/>
    </source>
</evidence>
<dbReference type="GO" id="GO:0052689">
    <property type="term" value="F:carboxylic ester hydrolase activity"/>
    <property type="evidence" value="ECO:0007669"/>
    <property type="project" value="UniProtKB-ARBA"/>
</dbReference>
<feature type="signal peptide" evidence="2">
    <location>
        <begin position="1"/>
        <end position="26"/>
    </location>
</feature>
<dbReference type="SUPFAM" id="SSF53474">
    <property type="entry name" value="alpha/beta-Hydrolases"/>
    <property type="match status" value="1"/>
</dbReference>
<evidence type="ECO:0000313" key="4">
    <source>
        <dbReference type="EMBL" id="ROP90902.1"/>
    </source>
</evidence>
<organism evidence="4 5">
    <name type="scientific">Stella humosa</name>
    <dbReference type="NCBI Taxonomy" id="94"/>
    <lineage>
        <taxon>Bacteria</taxon>
        <taxon>Pseudomonadati</taxon>
        <taxon>Pseudomonadota</taxon>
        <taxon>Alphaproteobacteria</taxon>
        <taxon>Rhodospirillales</taxon>
        <taxon>Stellaceae</taxon>
        <taxon>Stella</taxon>
    </lineage>
</organism>
<dbReference type="Gene3D" id="3.40.50.1820">
    <property type="entry name" value="alpha/beta hydrolase"/>
    <property type="match status" value="1"/>
</dbReference>
<feature type="domain" description="Dienelactone hydrolase" evidence="3">
    <location>
        <begin position="68"/>
        <end position="285"/>
    </location>
</feature>
<evidence type="ECO:0000256" key="1">
    <source>
        <dbReference type="ARBA" id="ARBA00022801"/>
    </source>
</evidence>
<dbReference type="Proteomes" id="UP000278222">
    <property type="component" value="Unassembled WGS sequence"/>
</dbReference>
<comment type="caution">
    <text evidence="4">The sequence shown here is derived from an EMBL/GenBank/DDBJ whole genome shotgun (WGS) entry which is preliminary data.</text>
</comment>
<keyword evidence="2" id="KW-0732">Signal</keyword>
<proteinExistence type="predicted"/>
<dbReference type="PANTHER" id="PTHR22946">
    <property type="entry name" value="DIENELACTONE HYDROLASE DOMAIN-CONTAINING PROTEIN-RELATED"/>
    <property type="match status" value="1"/>
</dbReference>
<evidence type="ECO:0000313" key="5">
    <source>
        <dbReference type="Proteomes" id="UP000278222"/>
    </source>
</evidence>
<accession>A0A3N1LHS4</accession>
<dbReference type="InterPro" id="IPR050261">
    <property type="entry name" value="FrsA_esterase"/>
</dbReference>
<dbReference type="OrthoDB" id="9771666at2"/>
<keyword evidence="5" id="KW-1185">Reference proteome</keyword>
<protein>
    <submittedName>
        <fullName evidence="4">Dienelactone hydrolase</fullName>
    </submittedName>
</protein>
<sequence length="286" mass="30247">MLRLPGFLLAVLLLATLLLAVSLASAASAQALRVDRVAVASSSLKPGEAPVPVELVAWFSRPPVAGAVPAVLLMHGCSGPGRNLPQWRQVLDGMGLAVLSLDSFAGRGLKEICSDFTRLSDRERLVDALAGLDWLASRPDILGGRIALIGFSHGGGIALDAAALPPRDAAPRGFRAAIAFYPACRLPRRQQAEYRVPLSILIGDADDWTPAAACRDLVARSRGLPIELEVYPEARHAFDVAGLAETLRPDVQNRNSPTGRGSVVGENPAARAAAIDAVRGFLKRHL</sequence>
<dbReference type="Pfam" id="PF01738">
    <property type="entry name" value="DLH"/>
    <property type="match status" value="1"/>
</dbReference>
<dbReference type="EMBL" id="RJKX01000014">
    <property type="protein sequence ID" value="ROP90902.1"/>
    <property type="molecule type" value="Genomic_DNA"/>
</dbReference>
<dbReference type="PANTHER" id="PTHR22946:SF9">
    <property type="entry name" value="POLYKETIDE TRANSFERASE AF380"/>
    <property type="match status" value="1"/>
</dbReference>
<dbReference type="InterPro" id="IPR002925">
    <property type="entry name" value="Dienelactn_hydro"/>
</dbReference>
<dbReference type="RefSeq" id="WP_123690379.1">
    <property type="nucleotide sequence ID" value="NZ_AP019700.1"/>
</dbReference>
<dbReference type="InterPro" id="IPR029058">
    <property type="entry name" value="AB_hydrolase_fold"/>
</dbReference>
<name>A0A3N1LHS4_9PROT</name>
<keyword evidence="1 4" id="KW-0378">Hydrolase</keyword>
<gene>
    <name evidence="4" type="ORF">EDC65_2762</name>
</gene>
<feature type="chain" id="PRO_5018334315" evidence="2">
    <location>
        <begin position="27"/>
        <end position="286"/>
    </location>
</feature>